<keyword evidence="1" id="KW-0812">Transmembrane</keyword>
<keyword evidence="1" id="KW-0472">Membrane</keyword>
<organism evidence="3 4">
    <name type="scientific">Hibiscus sabdariffa</name>
    <name type="common">roselle</name>
    <dbReference type="NCBI Taxonomy" id="183260"/>
    <lineage>
        <taxon>Eukaryota</taxon>
        <taxon>Viridiplantae</taxon>
        <taxon>Streptophyta</taxon>
        <taxon>Embryophyta</taxon>
        <taxon>Tracheophyta</taxon>
        <taxon>Spermatophyta</taxon>
        <taxon>Magnoliopsida</taxon>
        <taxon>eudicotyledons</taxon>
        <taxon>Gunneridae</taxon>
        <taxon>Pentapetalae</taxon>
        <taxon>rosids</taxon>
        <taxon>malvids</taxon>
        <taxon>Malvales</taxon>
        <taxon>Malvaceae</taxon>
        <taxon>Malvoideae</taxon>
        <taxon>Hibiscus</taxon>
    </lineage>
</organism>
<name>A0ABR2PQ55_9ROSI</name>
<dbReference type="Proteomes" id="UP001396334">
    <property type="component" value="Unassembled WGS sequence"/>
</dbReference>
<dbReference type="SUPFAM" id="SSF52087">
    <property type="entry name" value="CRAL/TRIO domain"/>
    <property type="match status" value="1"/>
</dbReference>
<dbReference type="Gene3D" id="3.40.525.10">
    <property type="entry name" value="CRAL-TRIO lipid binding domain"/>
    <property type="match status" value="1"/>
</dbReference>
<dbReference type="PROSITE" id="PS50191">
    <property type="entry name" value="CRAL_TRIO"/>
    <property type="match status" value="1"/>
</dbReference>
<dbReference type="InterPro" id="IPR036865">
    <property type="entry name" value="CRAL-TRIO_dom_sf"/>
</dbReference>
<evidence type="ECO:0000313" key="4">
    <source>
        <dbReference type="Proteomes" id="UP001396334"/>
    </source>
</evidence>
<evidence type="ECO:0000256" key="1">
    <source>
        <dbReference type="SAM" id="Phobius"/>
    </source>
</evidence>
<dbReference type="InterPro" id="IPR001251">
    <property type="entry name" value="CRAL-TRIO_dom"/>
</dbReference>
<feature type="transmembrane region" description="Helical" evidence="1">
    <location>
        <begin position="434"/>
        <end position="456"/>
    </location>
</feature>
<evidence type="ECO:0000259" key="2">
    <source>
        <dbReference type="PROSITE" id="PS50191"/>
    </source>
</evidence>
<feature type="domain" description="CRAL-TRIO" evidence="2">
    <location>
        <begin position="235"/>
        <end position="383"/>
    </location>
</feature>
<accession>A0ABR2PQ55</accession>
<reference evidence="3 4" key="1">
    <citation type="journal article" date="2024" name="G3 (Bethesda)">
        <title>Genome assembly of Hibiscus sabdariffa L. provides insights into metabolisms of medicinal natural products.</title>
        <authorList>
            <person name="Kim T."/>
        </authorList>
    </citation>
    <scope>NUCLEOTIDE SEQUENCE [LARGE SCALE GENOMIC DNA]</scope>
    <source>
        <strain evidence="3">TK-2024</strain>
        <tissue evidence="3">Old leaves</tissue>
    </source>
</reference>
<evidence type="ECO:0000313" key="3">
    <source>
        <dbReference type="EMBL" id="KAK8990437.1"/>
    </source>
</evidence>
<comment type="caution">
    <text evidence="3">The sequence shown here is derived from an EMBL/GenBank/DDBJ whole genome shotgun (WGS) entry which is preliminary data.</text>
</comment>
<dbReference type="SMART" id="SM00516">
    <property type="entry name" value="SEC14"/>
    <property type="match status" value="1"/>
</dbReference>
<dbReference type="EMBL" id="JBBPBN010000054">
    <property type="protein sequence ID" value="KAK8990437.1"/>
    <property type="molecule type" value="Genomic_DNA"/>
</dbReference>
<dbReference type="CDD" id="cd00170">
    <property type="entry name" value="SEC14"/>
    <property type="match status" value="1"/>
</dbReference>
<proteinExistence type="predicted"/>
<protein>
    <recommendedName>
        <fullName evidence="2">CRAL-TRIO domain-containing protein</fullName>
    </recommendedName>
</protein>
<keyword evidence="1" id="KW-1133">Transmembrane helix</keyword>
<sequence length="458" mass="51587">MEEKKGYKGNLVVSSSPKSLSRSSYRQLSAVRNRGNVKGAAGHAAIFLLKVAALETVRRVSKAKCPFLWRGFQALQVICYPPFNRVQKWAPFKGLVKGMQALSRPLLVISIATSLSEQEELVGEASGVGTDSVSLVNTELHSEEPSLQLASDASNEASQNLECESWLDKLHKELENQGIILPERINDDYLRRFYAAANGDFVVFLSSIKKTIRWRETYRLLSQEELETWANMLFWHGYDLMHRPCLVVRLGLACSRLPSHERPRFAQAVISQVEHGVMHLVSPENPEVTVLVDCEGLSPFRFPMQIMRSCSSILQDYYPNCLGCLFVIRLPPVVRVIAQTFIQVLKPVTRKKLKIGGEMYRKVLLENLETLPSYLGGDCRCTKCLNIVDDMRRPRTDQFNKIHANGDASDSEDPSTLDLVYEDDIDQSSNCFQVLRTAIIGLLMLWVLIAIMAGVYDS</sequence>
<dbReference type="Pfam" id="PF00650">
    <property type="entry name" value="CRAL_TRIO"/>
    <property type="match status" value="1"/>
</dbReference>
<keyword evidence="4" id="KW-1185">Reference proteome</keyword>
<gene>
    <name evidence="3" type="ORF">V6N11_009139</name>
</gene>
<dbReference type="PANTHER" id="PTHR47041">
    <property type="entry name" value="SEC14 CYTOSOLIC FACTOR FAMILY PROTEIN / PHOSPHOGLYCERIDE TRANSFER FAMILY PROTEIN"/>
    <property type="match status" value="1"/>
</dbReference>
<dbReference type="PANTHER" id="PTHR47041:SF2">
    <property type="entry name" value="SEC14 CYTOSOLIC FACTOR FAMILY PROTEIN _ PHOSPHOGLYCERIDE TRANSFER FAMILY PROTEIN"/>
    <property type="match status" value="1"/>
</dbReference>